<proteinExistence type="inferred from homology"/>
<dbReference type="PANTHER" id="PTHR37831">
    <property type="entry name" value="D-RIBOSE PYRANASE"/>
    <property type="match status" value="1"/>
</dbReference>
<evidence type="ECO:0000256" key="2">
    <source>
        <dbReference type="ARBA" id="ARBA00012862"/>
    </source>
</evidence>
<comment type="caution">
    <text evidence="7">The sequence shown here is derived from an EMBL/GenBank/DDBJ whole genome shotgun (WGS) entry which is preliminary data.</text>
</comment>
<dbReference type="UniPathway" id="UPA00916">
    <property type="reaction ID" value="UER00888"/>
</dbReference>
<dbReference type="InterPro" id="IPR023064">
    <property type="entry name" value="D-ribose_pyranase"/>
</dbReference>
<keyword evidence="3 6" id="KW-0963">Cytoplasm</keyword>
<dbReference type="AlphaFoldDB" id="A0A2B0MU30"/>
<dbReference type="EMBL" id="NUWN01000018">
    <property type="protein sequence ID" value="PFK46384.1"/>
    <property type="molecule type" value="Genomic_DNA"/>
</dbReference>
<feature type="binding site" evidence="6">
    <location>
        <position position="98"/>
    </location>
    <ligand>
        <name>substrate</name>
    </ligand>
</feature>
<evidence type="ECO:0000256" key="3">
    <source>
        <dbReference type="ARBA" id="ARBA00022490"/>
    </source>
</evidence>
<dbReference type="FunFam" id="3.40.1650.10:FF:000003">
    <property type="entry name" value="D-ribose pyranase"/>
    <property type="match status" value="1"/>
</dbReference>
<comment type="subunit">
    <text evidence="6">Homodecamer.</text>
</comment>
<dbReference type="Gene3D" id="3.40.1650.10">
    <property type="entry name" value="RbsD-like domain"/>
    <property type="match status" value="1"/>
</dbReference>
<comment type="function">
    <text evidence="6">Catalyzes the interconversion of beta-pyran and beta-furan forms of D-ribose.</text>
</comment>
<dbReference type="PANTHER" id="PTHR37831:SF1">
    <property type="entry name" value="D-RIBOSE PYRANASE"/>
    <property type="match status" value="1"/>
</dbReference>
<dbReference type="HAMAP" id="MF_01661">
    <property type="entry name" value="D_rib_pyranase"/>
    <property type="match status" value="1"/>
</dbReference>
<reference evidence="7 8" key="1">
    <citation type="submission" date="2017-09" db="EMBL/GenBank/DDBJ databases">
        <title>Large-scale bioinformatics analysis of Bacillus genomes uncovers conserved roles of natural products in bacterial physiology.</title>
        <authorList>
            <consortium name="Agbiome Team Llc"/>
            <person name="Bleich R.M."/>
            <person name="Grubbs K.J."/>
            <person name="Santa Maria K.C."/>
            <person name="Allen S.E."/>
            <person name="Farag S."/>
            <person name="Shank E.A."/>
            <person name="Bowers A."/>
        </authorList>
    </citation>
    <scope>NUCLEOTIDE SEQUENCE [LARGE SCALE GENOMIC DNA]</scope>
    <source>
        <strain evidence="7 8">AFS083043</strain>
    </source>
</reference>
<comment type="similarity">
    <text evidence="6">Belongs to the RbsD / FucU family. RbsD subfamily.</text>
</comment>
<evidence type="ECO:0000256" key="6">
    <source>
        <dbReference type="HAMAP-Rule" id="MF_01661"/>
    </source>
</evidence>
<gene>
    <name evidence="6" type="primary">rbsD</name>
    <name evidence="7" type="ORF">COI93_04815</name>
</gene>
<dbReference type="SUPFAM" id="SSF102546">
    <property type="entry name" value="RbsD-like"/>
    <property type="match status" value="1"/>
</dbReference>
<evidence type="ECO:0000313" key="8">
    <source>
        <dbReference type="Proteomes" id="UP000242656"/>
    </source>
</evidence>
<dbReference type="EC" id="5.4.99.62" evidence="2 6"/>
<dbReference type="GO" id="GO:0005829">
    <property type="term" value="C:cytosol"/>
    <property type="evidence" value="ECO:0007669"/>
    <property type="project" value="TreeGrafter"/>
</dbReference>
<protein>
    <recommendedName>
        <fullName evidence="2 6">D-ribose pyranase</fullName>
        <ecNumber evidence="2 6">5.4.99.62</ecNumber>
    </recommendedName>
</protein>
<dbReference type="GO" id="GO:0048029">
    <property type="term" value="F:monosaccharide binding"/>
    <property type="evidence" value="ECO:0007669"/>
    <property type="project" value="InterPro"/>
</dbReference>
<feature type="binding site" evidence="6">
    <location>
        <position position="28"/>
    </location>
    <ligand>
        <name>substrate</name>
    </ligand>
</feature>
<feature type="active site" description="Proton donor" evidence="6">
    <location>
        <position position="20"/>
    </location>
</feature>
<feature type="binding site" evidence="6">
    <location>
        <begin position="120"/>
        <end position="122"/>
    </location>
    <ligand>
        <name>substrate</name>
    </ligand>
</feature>
<keyword evidence="5 6" id="KW-0119">Carbohydrate metabolism</keyword>
<dbReference type="GO" id="GO:0019303">
    <property type="term" value="P:D-ribose catabolic process"/>
    <property type="evidence" value="ECO:0007669"/>
    <property type="project" value="UniProtKB-UniRule"/>
</dbReference>
<dbReference type="InterPro" id="IPR007721">
    <property type="entry name" value="RbsD_FucU"/>
</dbReference>
<comment type="pathway">
    <text evidence="6">Carbohydrate metabolism; D-ribose degradation; D-ribose 5-phosphate from beta-D-ribopyranose: step 1/2.</text>
</comment>
<evidence type="ECO:0000256" key="5">
    <source>
        <dbReference type="ARBA" id="ARBA00023277"/>
    </source>
</evidence>
<evidence type="ECO:0000256" key="1">
    <source>
        <dbReference type="ARBA" id="ARBA00000223"/>
    </source>
</evidence>
<organism evidence="7 8">
    <name type="scientific">Bacillus cereus</name>
    <dbReference type="NCBI Taxonomy" id="1396"/>
    <lineage>
        <taxon>Bacteria</taxon>
        <taxon>Bacillati</taxon>
        <taxon>Bacillota</taxon>
        <taxon>Bacilli</taxon>
        <taxon>Bacillales</taxon>
        <taxon>Bacillaceae</taxon>
        <taxon>Bacillus</taxon>
        <taxon>Bacillus cereus group</taxon>
    </lineage>
</organism>
<name>A0A2B0MU30_BACCE</name>
<dbReference type="Proteomes" id="UP000242656">
    <property type="component" value="Unassembled WGS sequence"/>
</dbReference>
<comment type="catalytic activity">
    <reaction evidence="1 6">
        <text>beta-D-ribopyranose = beta-D-ribofuranose</text>
        <dbReference type="Rhea" id="RHEA:25432"/>
        <dbReference type="ChEBI" id="CHEBI:27476"/>
        <dbReference type="ChEBI" id="CHEBI:47002"/>
        <dbReference type="EC" id="5.4.99.62"/>
    </reaction>
</comment>
<comment type="subcellular location">
    <subcellularLocation>
        <location evidence="6">Cytoplasm</location>
    </subcellularLocation>
</comment>
<dbReference type="GO" id="GO:0062193">
    <property type="term" value="F:D-ribose pyranase activity"/>
    <property type="evidence" value="ECO:0007669"/>
    <property type="project" value="UniProtKB-EC"/>
</dbReference>
<sequence length="131" mass="14210">MKKHGVLNSEIAAVLASLGHTDTVVIADCGLPIPDGVKRIDLAVELGKPSFLEVLQVVIDDMAVEKVTLAEEVTLHNAVVNQEVEERLNGAAFEYVSHEEFKEHTKQAKAIIRTGEATPYANIILHAGVIF</sequence>
<dbReference type="InterPro" id="IPR023750">
    <property type="entry name" value="RbsD-like_sf"/>
</dbReference>
<keyword evidence="4 6" id="KW-0413">Isomerase</keyword>
<dbReference type="GO" id="GO:0016872">
    <property type="term" value="F:intramolecular lyase activity"/>
    <property type="evidence" value="ECO:0007669"/>
    <property type="project" value="UniProtKB-UniRule"/>
</dbReference>
<dbReference type="Pfam" id="PF05025">
    <property type="entry name" value="RbsD_FucU"/>
    <property type="match status" value="1"/>
</dbReference>
<accession>A0A2B0MU30</accession>
<evidence type="ECO:0000256" key="4">
    <source>
        <dbReference type="ARBA" id="ARBA00023235"/>
    </source>
</evidence>
<evidence type="ECO:0000313" key="7">
    <source>
        <dbReference type="EMBL" id="PFK46384.1"/>
    </source>
</evidence>
<dbReference type="RefSeq" id="WP_098489883.1">
    <property type="nucleotide sequence ID" value="NZ_NUWN01000018.1"/>
</dbReference>
<dbReference type="NCBIfam" id="NF008761">
    <property type="entry name" value="PRK11797.1"/>
    <property type="match status" value="1"/>
</dbReference>